<dbReference type="Proteomes" id="UP000694680">
    <property type="component" value="Chromosome 11"/>
</dbReference>
<keyword evidence="7" id="KW-0808">Transferase</keyword>
<evidence type="ECO:0000256" key="13">
    <source>
        <dbReference type="ARBA" id="ARBA00023157"/>
    </source>
</evidence>
<evidence type="ECO:0000313" key="26">
    <source>
        <dbReference type="Proteomes" id="UP000694680"/>
    </source>
</evidence>
<reference evidence="25" key="3">
    <citation type="submission" date="2025-09" db="UniProtKB">
        <authorList>
            <consortium name="Ensembl"/>
        </authorList>
    </citation>
    <scope>IDENTIFICATION</scope>
</reference>
<evidence type="ECO:0000256" key="17">
    <source>
        <dbReference type="ARBA" id="ARBA00041507"/>
    </source>
</evidence>
<evidence type="ECO:0000256" key="23">
    <source>
        <dbReference type="PIRSR" id="PIRSR005557-2"/>
    </source>
</evidence>
<evidence type="ECO:0000256" key="8">
    <source>
        <dbReference type="ARBA" id="ARBA00022692"/>
    </source>
</evidence>
<name>A0A8C5D913_GOUWI</name>
<dbReference type="AlphaFoldDB" id="A0A8C5D913"/>
<evidence type="ECO:0000256" key="2">
    <source>
        <dbReference type="ARBA" id="ARBA00004613"/>
    </source>
</evidence>
<dbReference type="Gene3D" id="3.90.1480.20">
    <property type="entry name" value="Glycosyl transferase family 29"/>
    <property type="match status" value="1"/>
</dbReference>
<keyword evidence="9" id="KW-0735">Signal-anchor</keyword>
<sequence length="343" mass="39149">MTRVKLFLFLLCLTAVVTLLRIYNQNDCTWLKVLSWNNFSTVLFLKTPSPHPIIAIPTTTTTKKTHLCSCENCLTEDQGLRKDRLDTFFEPLLSKNYSVSQDNYNWWKHLQGEKSNFSNFQTTLERLFQLFPPVPDIAEPKSDKCRTCAVVGNSPRLKGANYGEIIDSKDVIIRINHGPVKGFEKDVGTKTTHRAMYPASAQNLDNSTHLLFFAFKMHDLQWLLEAFTTGFKERSDTPTTSRINANKNLVMVVNPAFMRYVHDKWLARKASYPSTGIMTVVLALYICDEVHVFGFGADTKGHWSHYWQPTSETLANAVHPGSLEYTVIEQLEKQGRLTLYKGV</sequence>
<feature type="disulfide bond" evidence="23">
    <location>
        <begin position="148"/>
        <end position="287"/>
    </location>
</feature>
<dbReference type="InterPro" id="IPR001675">
    <property type="entry name" value="Glyco_trans_29"/>
</dbReference>
<dbReference type="InterPro" id="IPR051757">
    <property type="entry name" value="Beta-gal_alpha2-3_sialyltrans"/>
</dbReference>
<keyword evidence="14" id="KW-0325">Glycoprotein</keyword>
<evidence type="ECO:0000256" key="19">
    <source>
        <dbReference type="ARBA" id="ARBA00042022"/>
    </source>
</evidence>
<dbReference type="PANTHER" id="PTHR46032">
    <property type="entry name" value="ALPHA-2,3-SIALYLTRANSFERASE ST3GAL I ISOFORM X1"/>
    <property type="match status" value="1"/>
</dbReference>
<evidence type="ECO:0000256" key="6">
    <source>
        <dbReference type="ARBA" id="ARBA00022676"/>
    </source>
</evidence>
<organism evidence="25 26">
    <name type="scientific">Gouania willdenowi</name>
    <name type="common">Blunt-snouted clingfish</name>
    <name type="synonym">Lepadogaster willdenowi</name>
    <dbReference type="NCBI Taxonomy" id="441366"/>
    <lineage>
        <taxon>Eukaryota</taxon>
        <taxon>Metazoa</taxon>
        <taxon>Chordata</taxon>
        <taxon>Craniata</taxon>
        <taxon>Vertebrata</taxon>
        <taxon>Euteleostomi</taxon>
        <taxon>Actinopterygii</taxon>
        <taxon>Neopterygii</taxon>
        <taxon>Teleostei</taxon>
        <taxon>Neoteleostei</taxon>
        <taxon>Acanthomorphata</taxon>
        <taxon>Ovalentaria</taxon>
        <taxon>Blenniimorphae</taxon>
        <taxon>Blenniiformes</taxon>
        <taxon>Gobiesocoidei</taxon>
        <taxon>Gobiesocidae</taxon>
        <taxon>Gobiesocinae</taxon>
        <taxon>Gouania</taxon>
    </lineage>
</organism>
<dbReference type="FunFam" id="3.90.1480.20:FF:000015">
    <property type="entry name" value="Lactosylceramide alpha-2,3-sialyltransferase"/>
    <property type="match status" value="1"/>
</dbReference>
<gene>
    <name evidence="25" type="primary">LOC114472622</name>
</gene>
<keyword evidence="6" id="KW-0328">Glycosyltransferase</keyword>
<evidence type="ECO:0000256" key="22">
    <source>
        <dbReference type="ARBA" id="ARBA00042991"/>
    </source>
</evidence>
<evidence type="ECO:0000256" key="16">
    <source>
        <dbReference type="ARBA" id="ARBA00040101"/>
    </source>
</evidence>
<feature type="signal peptide" evidence="24">
    <location>
        <begin position="1"/>
        <end position="19"/>
    </location>
</feature>
<comment type="subcellular location">
    <subcellularLocation>
        <location evidence="1">Golgi apparatus</location>
        <location evidence="1">Golgi stack membrane</location>
        <topology evidence="1">Single-pass type II membrane protein</topology>
    </subcellularLocation>
    <subcellularLocation>
        <location evidence="2">Secreted</location>
    </subcellularLocation>
</comment>
<dbReference type="EC" id="2.4.3.4" evidence="15"/>
<dbReference type="Pfam" id="PF00777">
    <property type="entry name" value="Glyco_transf_29"/>
    <property type="match status" value="1"/>
</dbReference>
<evidence type="ECO:0000313" key="25">
    <source>
        <dbReference type="Ensembl" id="ENSGWIP00000003038.1"/>
    </source>
</evidence>
<evidence type="ECO:0000256" key="14">
    <source>
        <dbReference type="ARBA" id="ARBA00023180"/>
    </source>
</evidence>
<evidence type="ECO:0000256" key="15">
    <source>
        <dbReference type="ARBA" id="ARBA00039107"/>
    </source>
</evidence>
<dbReference type="GeneID" id="114472622"/>
<dbReference type="PIRSF" id="PIRSF005557">
    <property type="entry name" value="Sialyl_trans"/>
    <property type="match status" value="1"/>
</dbReference>
<keyword evidence="24" id="KW-0732">Signal</keyword>
<evidence type="ECO:0000256" key="24">
    <source>
        <dbReference type="SAM" id="SignalP"/>
    </source>
</evidence>
<evidence type="ECO:0000256" key="21">
    <source>
        <dbReference type="ARBA" id="ARBA00042682"/>
    </source>
</evidence>
<dbReference type="GO" id="GO:0005576">
    <property type="term" value="C:extracellular region"/>
    <property type="evidence" value="ECO:0007669"/>
    <property type="project" value="UniProtKB-SubCell"/>
</dbReference>
<keyword evidence="5" id="KW-0964">Secreted</keyword>
<evidence type="ECO:0000256" key="20">
    <source>
        <dbReference type="ARBA" id="ARBA00042448"/>
    </source>
</evidence>
<dbReference type="RefSeq" id="XP_028317737.1">
    <property type="nucleotide sequence ID" value="XM_028461936.1"/>
</dbReference>
<dbReference type="Ensembl" id="ENSGWIT00000003294.1">
    <property type="protein sequence ID" value="ENSGWIP00000003038.1"/>
    <property type="gene ID" value="ENSGWIG00000001699.1"/>
</dbReference>
<keyword evidence="8" id="KW-0812">Transmembrane</keyword>
<dbReference type="OrthoDB" id="10264956at2759"/>
<dbReference type="InterPro" id="IPR038578">
    <property type="entry name" value="GT29-like_sf"/>
</dbReference>
<keyword evidence="11" id="KW-0333">Golgi apparatus</keyword>
<evidence type="ECO:0000256" key="5">
    <source>
        <dbReference type="ARBA" id="ARBA00022525"/>
    </source>
</evidence>
<evidence type="ECO:0000256" key="9">
    <source>
        <dbReference type="ARBA" id="ARBA00022968"/>
    </source>
</evidence>
<evidence type="ECO:0000256" key="1">
    <source>
        <dbReference type="ARBA" id="ARBA00004447"/>
    </source>
</evidence>
<evidence type="ECO:0000256" key="11">
    <source>
        <dbReference type="ARBA" id="ARBA00023034"/>
    </source>
</evidence>
<comment type="pathway">
    <text evidence="3">Protein modification; protein glycosylation.</text>
</comment>
<keyword evidence="26" id="KW-1185">Reference proteome</keyword>
<proteinExistence type="inferred from homology"/>
<feature type="chain" id="PRO_5034344836" description="CMP-N-acetylneuraminate-beta-galactosamide-alpha-2,3-sialyltransferase 1" evidence="24">
    <location>
        <begin position="20"/>
        <end position="343"/>
    </location>
</feature>
<keyword evidence="12" id="KW-0472">Membrane</keyword>
<evidence type="ECO:0000256" key="3">
    <source>
        <dbReference type="ARBA" id="ARBA00004922"/>
    </source>
</evidence>
<dbReference type="GO" id="GO:0032580">
    <property type="term" value="C:Golgi cisterna membrane"/>
    <property type="evidence" value="ECO:0007669"/>
    <property type="project" value="UniProtKB-SubCell"/>
</dbReference>
<dbReference type="GO" id="GO:1901137">
    <property type="term" value="P:carbohydrate derivative biosynthetic process"/>
    <property type="evidence" value="ECO:0007669"/>
    <property type="project" value="UniProtKB-ARBA"/>
</dbReference>
<keyword evidence="10" id="KW-1133">Transmembrane helix</keyword>
<reference evidence="25" key="2">
    <citation type="submission" date="2025-08" db="UniProtKB">
        <authorList>
            <consortium name="Ensembl"/>
        </authorList>
    </citation>
    <scope>IDENTIFICATION</scope>
</reference>
<protein>
    <recommendedName>
        <fullName evidence="16">CMP-N-acetylneuraminate-beta-galactosamide-alpha-2,3-sialyltransferase 1</fullName>
        <ecNumber evidence="15">2.4.3.4</ecNumber>
    </recommendedName>
    <alternativeName>
        <fullName evidence="22">Gal-NAc6S</fullName>
    </alternativeName>
    <alternativeName>
        <fullName evidence="20">Gal-beta-1,3-GalNAc-alpha-2,3-sialyltransferase</fullName>
    </alternativeName>
    <alternativeName>
        <fullName evidence="18">ST3Gal I</fullName>
    </alternativeName>
    <alternativeName>
        <fullName evidence="19">ST3GalA.1</fullName>
    </alternativeName>
    <alternativeName>
        <fullName evidence="17">ST3O</fullName>
    </alternativeName>
    <alternativeName>
        <fullName evidence="21">Sialyltransferase 4A</fullName>
    </alternativeName>
</protein>
<dbReference type="GO" id="GO:0003836">
    <property type="term" value="F:beta-galactoside (CMP) alpha-2,3-sialyltransferase activity"/>
    <property type="evidence" value="ECO:0007669"/>
    <property type="project" value="UniProtKB-EC"/>
</dbReference>
<dbReference type="PANTHER" id="PTHR46032:SF6">
    <property type="entry name" value="CMP-N-ACETYLNEURAMINATE-BETA-GALACTOSAMIDE-ALPHA-2,3-SIALYLTRANSFERASE 1"/>
    <property type="match status" value="1"/>
</dbReference>
<dbReference type="InterPro" id="IPR012163">
    <property type="entry name" value="Sialyl_trans"/>
</dbReference>
<dbReference type="GO" id="GO:0097503">
    <property type="term" value="P:sialylation"/>
    <property type="evidence" value="ECO:0007669"/>
    <property type="project" value="TreeGrafter"/>
</dbReference>
<evidence type="ECO:0000256" key="10">
    <source>
        <dbReference type="ARBA" id="ARBA00022989"/>
    </source>
</evidence>
<accession>A0A8C5D913</accession>
<evidence type="ECO:0000256" key="12">
    <source>
        <dbReference type="ARBA" id="ARBA00023136"/>
    </source>
</evidence>
<evidence type="ECO:0000256" key="4">
    <source>
        <dbReference type="ARBA" id="ARBA00006003"/>
    </source>
</evidence>
<comment type="similarity">
    <text evidence="4">Belongs to the glycosyltransferase 29 family.</text>
</comment>
<evidence type="ECO:0000256" key="18">
    <source>
        <dbReference type="ARBA" id="ARBA00041997"/>
    </source>
</evidence>
<keyword evidence="13" id="KW-1015">Disulfide bond</keyword>
<reference evidence="25" key="1">
    <citation type="submission" date="2020-06" db="EMBL/GenBank/DDBJ databases">
        <authorList>
            <consortium name="Wellcome Sanger Institute Data Sharing"/>
        </authorList>
    </citation>
    <scope>NUCLEOTIDE SEQUENCE [LARGE SCALE GENOMIC DNA]</scope>
</reference>
<evidence type="ECO:0000256" key="7">
    <source>
        <dbReference type="ARBA" id="ARBA00022679"/>
    </source>
</evidence>